<organism evidence="1 2">
    <name type="scientific">Candidatus Nitrotoga arctica</name>
    <dbReference type="NCBI Taxonomy" id="453162"/>
    <lineage>
        <taxon>Bacteria</taxon>
        <taxon>Pseudomonadati</taxon>
        <taxon>Pseudomonadota</taxon>
        <taxon>Betaproteobacteria</taxon>
        <taxon>Nitrosomonadales</taxon>
        <taxon>Gallionellaceae</taxon>
        <taxon>Candidatus Nitrotoga</taxon>
    </lineage>
</organism>
<protein>
    <submittedName>
        <fullName evidence="1">Lipoprotein</fullName>
    </submittedName>
</protein>
<dbReference type="Pfam" id="PF06804">
    <property type="entry name" value="Lipoprotein_18"/>
    <property type="match status" value="1"/>
</dbReference>
<gene>
    <name evidence="1" type="ORF">NTG6680_2600</name>
</gene>
<accession>A0ABM8Z1Z6</accession>
<reference evidence="1 2" key="1">
    <citation type="submission" date="2021-10" db="EMBL/GenBank/DDBJ databases">
        <authorList>
            <person name="Koch H."/>
        </authorList>
    </citation>
    <scope>NUCLEOTIDE SEQUENCE [LARGE SCALE GENOMIC DNA]</scope>
    <source>
        <strain evidence="1">6680</strain>
    </source>
</reference>
<dbReference type="Proteomes" id="UP000839052">
    <property type="component" value="Chromosome"/>
</dbReference>
<dbReference type="InterPro" id="IPR042268">
    <property type="entry name" value="BamC_C"/>
</dbReference>
<dbReference type="EMBL" id="OU912926">
    <property type="protein sequence ID" value="CAG9933849.1"/>
    <property type="molecule type" value="Genomic_DNA"/>
</dbReference>
<keyword evidence="2" id="KW-1185">Reference proteome</keyword>
<sequence length="376" mass="41991">MRTLYLTVLFFSLLILAGCSAIGIENKRVDYKSAAIKIPALEVPPDLTTPAIRNQHTIPGSDGEIVTNFSDFAKGGQVAQVGVDTTVLPEVKNVHLERNGTQRWLVVGEKVEKVWPLVKEFWQEQGFIIKSDNPAAGLIETDWTERRAKIQQSGLGKILGKVFDKLHSSGVQDMYRTRLERSKDGSSSEIYISHSGMEEALDVDKNGYKWRPRPNDPELEANMLQLLMIKLGGSTEGQVQAGQIPKSQEAVMPKLQEINGNKIIILNEPFDKSWRKIGLALDQAGIEVQDKDRVSGIYFVSASKDIAKKSWVNNLMFWRNDSDRKSTKNSVEGTARYQVTVRENNAGCEVSVLNQGGGKDQATQRIMDLLYKQLTK</sequence>
<evidence type="ECO:0000313" key="2">
    <source>
        <dbReference type="Proteomes" id="UP000839052"/>
    </source>
</evidence>
<dbReference type="InterPro" id="IPR010653">
    <property type="entry name" value="NlpB/DapX"/>
</dbReference>
<name>A0ABM8Z1Z6_9PROT</name>
<dbReference type="Gene3D" id="3.30.310.170">
    <property type="entry name" value="Outer membrane protein assembly factor BamC"/>
    <property type="match status" value="1"/>
</dbReference>
<proteinExistence type="predicted"/>
<dbReference type="RefSeq" id="WP_239797565.1">
    <property type="nucleotide sequence ID" value="NZ_OU912926.1"/>
</dbReference>
<evidence type="ECO:0000313" key="1">
    <source>
        <dbReference type="EMBL" id="CAG9933849.1"/>
    </source>
</evidence>
<keyword evidence="1" id="KW-0449">Lipoprotein</keyword>
<dbReference type="PROSITE" id="PS51257">
    <property type="entry name" value="PROKAR_LIPOPROTEIN"/>
    <property type="match status" value="1"/>
</dbReference>